<evidence type="ECO:0000313" key="2">
    <source>
        <dbReference type="Proteomes" id="UP001058860"/>
    </source>
</evidence>
<dbReference type="Gene3D" id="3.40.50.300">
    <property type="entry name" value="P-loop containing nucleotide triphosphate hydrolases"/>
    <property type="match status" value="1"/>
</dbReference>
<evidence type="ECO:0000313" key="1">
    <source>
        <dbReference type="EMBL" id="UUY05120.1"/>
    </source>
</evidence>
<sequence>MGAAAVAARLAQARLAARPRQATCDLAFDRAGGPVVAVCGLAGGVGSSTLALALSRQAALESCAPVLLIDAATTPGLAVLAGARSPHSLGSLADALVDGDQPPHTFAEFSSGLRLIATRGSGARCPLPERCAD</sequence>
<gene>
    <name evidence="1" type="ORF">LRS13_06215</name>
</gene>
<keyword evidence="2" id="KW-1185">Reference proteome</keyword>
<protein>
    <submittedName>
        <fullName evidence="1">Uncharacterized protein</fullName>
    </submittedName>
</protein>
<dbReference type="InterPro" id="IPR027417">
    <property type="entry name" value="P-loop_NTPase"/>
</dbReference>
<dbReference type="RefSeq" id="WP_353865586.1">
    <property type="nucleotide sequence ID" value="NZ_CP088295.1"/>
</dbReference>
<dbReference type="EMBL" id="CP088295">
    <property type="protein sequence ID" value="UUY05120.1"/>
    <property type="molecule type" value="Genomic_DNA"/>
</dbReference>
<accession>A0ABY5PL24</accession>
<reference evidence="2" key="1">
    <citation type="submission" date="2021-11" db="EMBL/GenBank/DDBJ databases">
        <title>Cultivation dependent microbiological survey of springs from the worlds oldest radium mine currently devoted to the extraction of radon-saturated water.</title>
        <authorList>
            <person name="Kapinusova G."/>
            <person name="Smrhova T."/>
            <person name="Strejcek M."/>
            <person name="Suman J."/>
            <person name="Jani K."/>
            <person name="Pajer P."/>
            <person name="Uhlik O."/>
        </authorList>
    </citation>
    <scope>NUCLEOTIDE SEQUENCE [LARGE SCALE GENOMIC DNA]</scope>
    <source>
        <strain evidence="2">J379</strain>
    </source>
</reference>
<dbReference type="Proteomes" id="UP001058860">
    <property type="component" value="Chromosome"/>
</dbReference>
<name>A0ABY5PL24_9ACTN</name>
<dbReference type="SUPFAM" id="SSF52540">
    <property type="entry name" value="P-loop containing nucleoside triphosphate hydrolases"/>
    <property type="match status" value="1"/>
</dbReference>
<proteinExistence type="predicted"/>
<organism evidence="1 2">
    <name type="scientific">Svornostia abyssi</name>
    <dbReference type="NCBI Taxonomy" id="2898438"/>
    <lineage>
        <taxon>Bacteria</taxon>
        <taxon>Bacillati</taxon>
        <taxon>Actinomycetota</taxon>
        <taxon>Thermoleophilia</taxon>
        <taxon>Solirubrobacterales</taxon>
        <taxon>Baekduiaceae</taxon>
        <taxon>Svornostia</taxon>
    </lineage>
</organism>